<comment type="caution">
    <text evidence="1">The sequence shown here is derived from an EMBL/GenBank/DDBJ whole genome shotgun (WGS) entry which is preliminary data.</text>
</comment>
<proteinExistence type="predicted"/>
<sequence length="86" mass="9639">MCLILSQVHLASFRERGRFTAARSQFKGMTAGALRLRGTAAQHHPCDTLTRGAAERTLTRIRAIDMIDRNKRIEPVLIKRGGGRRP</sequence>
<dbReference type="Proteomes" id="UP000004221">
    <property type="component" value="Unassembled WGS sequence"/>
</dbReference>
<organism evidence="1 2">
    <name type="scientific">Nitrolancea hollandica Lb</name>
    <dbReference type="NCBI Taxonomy" id="1129897"/>
    <lineage>
        <taxon>Bacteria</taxon>
        <taxon>Pseudomonadati</taxon>
        <taxon>Thermomicrobiota</taxon>
        <taxon>Thermomicrobia</taxon>
        <taxon>Sphaerobacterales</taxon>
        <taxon>Sphaerobacterineae</taxon>
        <taxon>Sphaerobacteraceae</taxon>
        <taxon>Nitrolancea</taxon>
    </lineage>
</organism>
<dbReference type="EMBL" id="CAGS01000143">
    <property type="protein sequence ID" value="CCF83388.1"/>
    <property type="molecule type" value="Genomic_DNA"/>
</dbReference>
<evidence type="ECO:0000313" key="2">
    <source>
        <dbReference type="Proteomes" id="UP000004221"/>
    </source>
</evidence>
<reference evidence="1 2" key="1">
    <citation type="journal article" date="2012" name="ISME J.">
        <title>Nitrification expanded: discovery, physiology and genomics of a nitrite-oxidizing bacterium from the phylum Chloroflexi.</title>
        <authorList>
            <person name="Sorokin D.Y."/>
            <person name="Lucker S."/>
            <person name="Vejmelkova D."/>
            <person name="Kostrikina N.A."/>
            <person name="Kleerebezem R."/>
            <person name="Rijpstra W.I."/>
            <person name="Damste J.S."/>
            <person name="Le Paslier D."/>
            <person name="Muyzer G."/>
            <person name="Wagner M."/>
            <person name="van Loosdrecht M.C."/>
            <person name="Daims H."/>
        </authorList>
    </citation>
    <scope>NUCLEOTIDE SEQUENCE [LARGE SCALE GENOMIC DNA]</scope>
    <source>
        <strain evidence="2">none</strain>
    </source>
</reference>
<dbReference type="AlphaFoldDB" id="I4EFC6"/>
<accession>I4EFC6</accession>
<keyword evidence="2" id="KW-1185">Reference proteome</keyword>
<evidence type="ECO:0000313" key="1">
    <source>
        <dbReference type="EMBL" id="CCF83388.1"/>
    </source>
</evidence>
<protein>
    <submittedName>
        <fullName evidence="1">Uncharacterized protein</fullName>
    </submittedName>
</protein>
<name>I4EFC6_9BACT</name>
<gene>
    <name evidence="1" type="ORF">NITHO_2270005</name>
</gene>